<evidence type="ECO:0000313" key="2">
    <source>
        <dbReference type="EMBL" id="TQD71985.1"/>
    </source>
</evidence>
<dbReference type="EMBL" id="VIEB01001467">
    <property type="protein sequence ID" value="TQD71985.1"/>
    <property type="molecule type" value="Genomic_DNA"/>
</dbReference>
<gene>
    <name evidence="2" type="ORF">C1H46_042471</name>
</gene>
<name>A0A540KCN3_MALBA</name>
<dbReference type="InterPro" id="IPR040249">
    <property type="entry name" value="Ricin_B-like_lectin_EULS3-like"/>
</dbReference>
<keyword evidence="3" id="KW-1185">Reference proteome</keyword>
<dbReference type="CDD" id="cd23431">
    <property type="entry name" value="beta-trefoil_Ricin_AtEULS3-like"/>
    <property type="match status" value="1"/>
</dbReference>
<evidence type="ECO:0000256" key="1">
    <source>
        <dbReference type="SAM" id="MobiDB-lite"/>
    </source>
</evidence>
<dbReference type="PANTHER" id="PTHR31257">
    <property type="entry name" value="RICIN B-LIKE LECTIN EULS3"/>
    <property type="match status" value="1"/>
</dbReference>
<feature type="region of interest" description="Disordered" evidence="1">
    <location>
        <begin position="1"/>
        <end position="128"/>
    </location>
</feature>
<dbReference type="STRING" id="106549.A0A540KCN3"/>
<dbReference type="Gene3D" id="2.80.10.50">
    <property type="match status" value="1"/>
</dbReference>
<reference evidence="2 3" key="1">
    <citation type="journal article" date="2019" name="G3 (Bethesda)">
        <title>Sequencing of a Wild Apple (Malus baccata) Genome Unravels the Differences Between Cultivated and Wild Apple Species Regarding Disease Resistance and Cold Tolerance.</title>
        <authorList>
            <person name="Chen X."/>
        </authorList>
    </citation>
    <scope>NUCLEOTIDE SEQUENCE [LARGE SCALE GENOMIC DNA]</scope>
    <source>
        <strain evidence="3">cv. Shandingzi</strain>
        <tissue evidence="2">Leaves</tissue>
    </source>
</reference>
<organism evidence="2 3">
    <name type="scientific">Malus baccata</name>
    <name type="common">Siberian crab apple</name>
    <name type="synonym">Pyrus baccata</name>
    <dbReference type="NCBI Taxonomy" id="106549"/>
    <lineage>
        <taxon>Eukaryota</taxon>
        <taxon>Viridiplantae</taxon>
        <taxon>Streptophyta</taxon>
        <taxon>Embryophyta</taxon>
        <taxon>Tracheophyta</taxon>
        <taxon>Spermatophyta</taxon>
        <taxon>Magnoliopsida</taxon>
        <taxon>eudicotyledons</taxon>
        <taxon>Gunneridae</taxon>
        <taxon>Pentapetalae</taxon>
        <taxon>rosids</taxon>
        <taxon>fabids</taxon>
        <taxon>Rosales</taxon>
        <taxon>Rosaceae</taxon>
        <taxon>Amygdaloideae</taxon>
        <taxon>Maleae</taxon>
        <taxon>Malus</taxon>
    </lineage>
</organism>
<proteinExistence type="predicted"/>
<dbReference type="SUPFAM" id="SSF50370">
    <property type="entry name" value="Ricin B-like lectins"/>
    <property type="match status" value="1"/>
</dbReference>
<dbReference type="InterPro" id="IPR035992">
    <property type="entry name" value="Ricin_B-like_lectins"/>
</dbReference>
<dbReference type="PANTHER" id="PTHR31257:SF2">
    <property type="entry name" value="RICIN B-LIKE LECTIN EULS3"/>
    <property type="match status" value="1"/>
</dbReference>
<accession>A0A540KCN3</accession>
<protein>
    <submittedName>
        <fullName evidence="2">Uncharacterized protein</fullName>
    </submittedName>
</protein>
<dbReference type="Proteomes" id="UP000315295">
    <property type="component" value="Unassembled WGS sequence"/>
</dbReference>
<dbReference type="AlphaFoldDB" id="A0A540KCN3"/>
<comment type="caution">
    <text evidence="2">The sequence shown here is derived from an EMBL/GenBank/DDBJ whole genome shotgun (WGS) entry which is preliminary data.</text>
</comment>
<sequence length="405" mass="46077">MEFPNQRNHHHRHHDQRDEEERENYPPPGTRLSPFDQPPPPPRPSYYGEDQHPPPPPPPSYYREDQPPPDSYYEADRPPPTRVSHVSHSSHGFAPPSPPSQPEGFLHHPPPVQNYDYPSSQATPSPPPVTVHHVAHQFHHESPAAQFGTETHQTSHLPSSSPHNSYLSNKPTFRIFSKADPNFSLSIREGKVILARSQPTDDFQLWYKDEKYSTQVKDEERFPSFALINKATGHALKHSIGATQPLWYKDEKYSTQVKDEERFPSFALINKATGHALKHSIGATQPVQLRPYNPDDLDESLLWTESADLGDGFRTVRMVNNIHLNLDAYHGDKKSGGVHDGTTIVVWNKNKGDNQRWKIVPNLVPKVRLNHNNQGLVTGTVWVSRSSCRQTIEIFSKWVVKVRAS</sequence>
<evidence type="ECO:0000313" key="3">
    <source>
        <dbReference type="Proteomes" id="UP000315295"/>
    </source>
</evidence>